<gene>
    <name evidence="1" type="ORF">C3B64_19870</name>
</gene>
<dbReference type="EMBL" id="CP027776">
    <property type="protein sequence ID" value="AVP66356.1"/>
    <property type="molecule type" value="Genomic_DNA"/>
</dbReference>
<dbReference type="NCBIfam" id="TIGR02986">
    <property type="entry name" value="restrict_Alw26I"/>
    <property type="match status" value="1"/>
</dbReference>
<keyword evidence="1" id="KW-0378">Hydrolase</keyword>
<evidence type="ECO:0000313" key="1">
    <source>
        <dbReference type="EMBL" id="AVP66356.1"/>
    </source>
</evidence>
<proteinExistence type="predicted"/>
<organism evidence="1 2">
    <name type="scientific">Clostridium botulinum</name>
    <dbReference type="NCBI Taxonomy" id="1491"/>
    <lineage>
        <taxon>Bacteria</taxon>
        <taxon>Bacillati</taxon>
        <taxon>Bacillota</taxon>
        <taxon>Clostridia</taxon>
        <taxon>Eubacteriales</taxon>
        <taxon>Clostridiaceae</taxon>
        <taxon>Clostridium</taxon>
    </lineage>
</organism>
<dbReference type="GO" id="GO:0004519">
    <property type="term" value="F:endonuclease activity"/>
    <property type="evidence" value="ECO:0007669"/>
    <property type="project" value="UniProtKB-KW"/>
</dbReference>
<accession>A0AAU8Z164</accession>
<keyword evidence="1" id="KW-0255">Endonuclease</keyword>
<dbReference type="InterPro" id="IPR014328">
    <property type="entry name" value="Restrct_endonuc_II_Alw26I"/>
</dbReference>
<sequence length="466" mass="54968">MSRQKKEWHPNFIKYMNFIANHPNYKGLPITRKKDGSLSWIATAKSQIGQARIVWCENKARELGIPIEPGIYANVMREIHPTKMKVCQTCGQEMSIYYYYPSSTTLKAIKKEFGYDFTETDHISDIWDFLLENNIPESKIISFFMKKGNLSLNISEKNKKNIISELEYICRTKGKKILSPGAMSNFPDRFDGFHTYNRCCRSLQDKGRSKENLKSYTKDRRAYEYWSDGNIHAANNFMGSNFFNQTTADHIGPISLGFIHDPRYLQPMDGSDNSSKRDRLQLVDIEKIIYVESRTGIYPISWYSKHIWEHIKSNYIKNQHLIETTYRDTLKQNMSNFMYILWVILHKCNELGIKALEEIYLKPKYEYFAYSYKFNELGEIISTSPRHFTERNLNEAKRYKRIAIQSVYDYNNKDNRNIKSNLDYYDIAFLNSICNDIIAKKPYENIKLSIESLMKQIQLKLIEKIK</sequence>
<dbReference type="Pfam" id="PF09665">
    <property type="entry name" value="RE_Alw26IDE"/>
    <property type="match status" value="1"/>
</dbReference>
<evidence type="ECO:0000313" key="2">
    <source>
        <dbReference type="Proteomes" id="UP000238070"/>
    </source>
</evidence>
<reference evidence="1 2" key="1">
    <citation type="submission" date="2018-01" db="EMBL/GenBank/DDBJ databases">
        <title>Genetic Diversity of Clostridium botulinum in seafood.</title>
        <authorList>
            <person name="Athira V."/>
            <person name="Arun Jyothi P.V."/>
            <person name="Lalitha K.V."/>
            <person name="Joseph T.C."/>
        </authorList>
    </citation>
    <scope>NUCLEOTIDE SEQUENCE [LARGE SCALE GENOMIC DNA]</scope>
    <source>
        <strain evidence="1 2">Mfbjulcb5</strain>
    </source>
</reference>
<dbReference type="REBASE" id="243865">
    <property type="entry name" value="Cbocb5ORF19865P"/>
</dbReference>
<dbReference type="Proteomes" id="UP000238070">
    <property type="component" value="Chromosome"/>
</dbReference>
<dbReference type="AlphaFoldDB" id="A0AAU8Z164"/>
<protein>
    <submittedName>
        <fullName evidence="1">Alw26I/Eco31I/Esp3I family type II restriction endonuclease</fullName>
    </submittedName>
</protein>
<keyword evidence="1" id="KW-0540">Nuclease</keyword>
<name>A0AAU8Z164_CLOBO</name>